<dbReference type="InterPro" id="IPR006671">
    <property type="entry name" value="Cyclin_N"/>
</dbReference>
<dbReference type="Pfam" id="PF16899">
    <property type="entry name" value="Cyclin_C_2"/>
    <property type="match status" value="1"/>
</dbReference>
<feature type="region of interest" description="Disordered" evidence="2">
    <location>
        <begin position="309"/>
        <end position="353"/>
    </location>
</feature>
<keyword evidence="1" id="KW-0195">Cyclin</keyword>
<dbReference type="SUPFAM" id="SSF47954">
    <property type="entry name" value="Cyclin-like"/>
    <property type="match status" value="2"/>
</dbReference>
<dbReference type="Pfam" id="PF00134">
    <property type="entry name" value="Cyclin_N"/>
    <property type="match status" value="1"/>
</dbReference>
<dbReference type="EMBL" id="BACD03000004">
    <property type="protein sequence ID" value="GAO46460.1"/>
    <property type="molecule type" value="Genomic_DNA"/>
</dbReference>
<dbReference type="InterPro" id="IPR031658">
    <property type="entry name" value="Cyclin_C_2"/>
</dbReference>
<evidence type="ECO:0008006" key="7">
    <source>
        <dbReference type="Google" id="ProtNLM"/>
    </source>
</evidence>
<keyword evidence="6" id="KW-1185">Reference proteome</keyword>
<evidence type="ECO:0000256" key="1">
    <source>
        <dbReference type="ARBA" id="ARBA00023127"/>
    </source>
</evidence>
<proteinExistence type="predicted"/>
<dbReference type="PANTHER" id="PTHR10026">
    <property type="entry name" value="CYCLIN"/>
    <property type="match status" value="1"/>
</dbReference>
<evidence type="ECO:0000256" key="2">
    <source>
        <dbReference type="SAM" id="MobiDB-lite"/>
    </source>
</evidence>
<dbReference type="InterPro" id="IPR036915">
    <property type="entry name" value="Cyclin-like_sf"/>
</dbReference>
<reference evidence="5 6" key="2">
    <citation type="journal article" date="2014" name="J. Gen. Appl. Microbiol.">
        <title>The early diverging ascomycetous budding yeast Saitoella complicata has three histone deacetylases belonging to the Clr6, Hos2, and Rpd3 lineages.</title>
        <authorList>
            <person name="Nishida H."/>
            <person name="Matsumoto T."/>
            <person name="Kondo S."/>
            <person name="Hamamoto M."/>
            <person name="Yoshikawa H."/>
        </authorList>
    </citation>
    <scope>NUCLEOTIDE SEQUENCE [LARGE SCALE GENOMIC DNA]</scope>
    <source>
        <strain evidence="5 6">NRRL Y-17804</strain>
    </source>
</reference>
<name>A0A0E9NAM7_SAICN</name>
<sequence>MKDDDTYRQSSQFQLWSFSSFKLRSLREAVNAAAADRVRKNLVEEKNVESATTNGDGDANGEGGIRVECLTPEEEQVLVDFYADRVYKTTAIFKDEAKNPLLAAHIRATAVTFFKRFYLRNSVMDYHPKQILFTCIFFATKSENLWIGGIDTFCRIVSGANKRPVTPAEVLTHEFLLCQSLSFAFTVHHPYRALHGLYLDLQQTLPNIPVGELGKWYDTAKTVINKTICSDAQFLYTPPQIAMTAYLTADTERFTLYLTSKITNDAEREQVSSQLTKCREYLKKWVVPTLAQATAVDKKLHYCKNPDKDPNSALFRKRKADEAQHDEERKMRKVKEAQEKARKEQDDLFGAPL</sequence>
<evidence type="ECO:0000259" key="3">
    <source>
        <dbReference type="Pfam" id="PF00134"/>
    </source>
</evidence>
<organism evidence="5 6">
    <name type="scientific">Saitoella complicata (strain BCRC 22490 / CBS 7301 / JCM 7358 / NBRC 10748 / NRRL Y-17804)</name>
    <dbReference type="NCBI Taxonomy" id="698492"/>
    <lineage>
        <taxon>Eukaryota</taxon>
        <taxon>Fungi</taxon>
        <taxon>Dikarya</taxon>
        <taxon>Ascomycota</taxon>
        <taxon>Taphrinomycotina</taxon>
        <taxon>Taphrinomycotina incertae sedis</taxon>
        <taxon>Saitoella</taxon>
    </lineage>
</organism>
<evidence type="ECO:0000313" key="6">
    <source>
        <dbReference type="Proteomes" id="UP000033140"/>
    </source>
</evidence>
<accession>A0A0E9NAM7</accession>
<gene>
    <name evidence="5" type="ORF">G7K_0691-t1</name>
</gene>
<dbReference type="InterPro" id="IPR043198">
    <property type="entry name" value="Cyclin/Ssn8"/>
</dbReference>
<dbReference type="CDD" id="cd20524">
    <property type="entry name" value="CYCLIN_CCNH_rpt1"/>
    <property type="match status" value="1"/>
</dbReference>
<dbReference type="STRING" id="698492.A0A0E9NAM7"/>
<dbReference type="CDD" id="cd20525">
    <property type="entry name" value="CYCLIN_CCNH_rpt2"/>
    <property type="match status" value="1"/>
</dbReference>
<dbReference type="OMA" id="FRVEQNT"/>
<dbReference type="GO" id="GO:0006357">
    <property type="term" value="P:regulation of transcription by RNA polymerase II"/>
    <property type="evidence" value="ECO:0007669"/>
    <property type="project" value="InterPro"/>
</dbReference>
<feature type="domain" description="Cyclin C-terminal" evidence="4">
    <location>
        <begin position="189"/>
        <end position="282"/>
    </location>
</feature>
<dbReference type="Gene3D" id="1.10.472.10">
    <property type="entry name" value="Cyclin-like"/>
    <property type="match status" value="2"/>
</dbReference>
<evidence type="ECO:0000259" key="4">
    <source>
        <dbReference type="Pfam" id="PF16899"/>
    </source>
</evidence>
<dbReference type="Proteomes" id="UP000033140">
    <property type="component" value="Unassembled WGS sequence"/>
</dbReference>
<dbReference type="GO" id="GO:0016538">
    <property type="term" value="F:cyclin-dependent protein serine/threonine kinase regulator activity"/>
    <property type="evidence" value="ECO:0007669"/>
    <property type="project" value="InterPro"/>
</dbReference>
<reference evidence="5 6" key="1">
    <citation type="journal article" date="2011" name="J. Gen. Appl. Microbiol.">
        <title>Draft genome sequencing of the enigmatic yeast Saitoella complicata.</title>
        <authorList>
            <person name="Nishida H."/>
            <person name="Hamamoto M."/>
            <person name="Sugiyama J."/>
        </authorList>
    </citation>
    <scope>NUCLEOTIDE SEQUENCE [LARGE SCALE GENOMIC DNA]</scope>
    <source>
        <strain evidence="5 6">NRRL Y-17804</strain>
    </source>
</reference>
<feature type="compositionally biased region" description="Basic and acidic residues" evidence="2">
    <location>
        <begin position="319"/>
        <end position="346"/>
    </location>
</feature>
<comment type="caution">
    <text evidence="5">The sequence shown here is derived from an EMBL/GenBank/DDBJ whole genome shotgun (WGS) entry which is preliminary data.</text>
</comment>
<evidence type="ECO:0000313" key="5">
    <source>
        <dbReference type="EMBL" id="GAO46460.1"/>
    </source>
</evidence>
<feature type="domain" description="Cyclin N-terminal" evidence="3">
    <location>
        <begin position="107"/>
        <end position="184"/>
    </location>
</feature>
<reference evidence="5 6" key="3">
    <citation type="journal article" date="2015" name="Genome Announc.">
        <title>Draft Genome Sequence of the Archiascomycetous Yeast Saitoella complicata.</title>
        <authorList>
            <person name="Yamauchi K."/>
            <person name="Kondo S."/>
            <person name="Hamamoto M."/>
            <person name="Takahashi Y."/>
            <person name="Ogura Y."/>
            <person name="Hayashi T."/>
            <person name="Nishida H."/>
        </authorList>
    </citation>
    <scope>NUCLEOTIDE SEQUENCE [LARGE SCALE GENOMIC DNA]</scope>
    <source>
        <strain evidence="5 6">NRRL Y-17804</strain>
    </source>
</reference>
<dbReference type="AlphaFoldDB" id="A0A0E9NAM7"/>
<protein>
    <recommendedName>
        <fullName evidence="7">Cyclin-like domain-containing protein</fullName>
    </recommendedName>
</protein>